<organism evidence="4">
    <name type="scientific">marine metagenome</name>
    <dbReference type="NCBI Taxonomy" id="408172"/>
    <lineage>
        <taxon>unclassified sequences</taxon>
        <taxon>metagenomes</taxon>
        <taxon>ecological metagenomes</taxon>
    </lineage>
</organism>
<dbReference type="Pfam" id="PF01979">
    <property type="entry name" value="Amidohydro_1"/>
    <property type="match status" value="2"/>
</dbReference>
<dbReference type="InterPro" id="IPR006680">
    <property type="entry name" value="Amidohydro-rel"/>
</dbReference>
<dbReference type="Gene3D" id="3.20.20.140">
    <property type="entry name" value="Metal-dependent hydrolases"/>
    <property type="match status" value="2"/>
</dbReference>
<dbReference type="InterPro" id="IPR032466">
    <property type="entry name" value="Metal_Hydrolase"/>
</dbReference>
<dbReference type="SUPFAM" id="SSF51338">
    <property type="entry name" value="Composite domain of metallo-dependent hydrolases"/>
    <property type="match status" value="2"/>
</dbReference>
<dbReference type="CDD" id="cd01309">
    <property type="entry name" value="Met_dep_hydrolase_C"/>
    <property type="match status" value="1"/>
</dbReference>
<evidence type="ECO:0000313" key="4">
    <source>
        <dbReference type="EMBL" id="SVA80147.1"/>
    </source>
</evidence>
<feature type="region of interest" description="Disordered" evidence="2">
    <location>
        <begin position="85"/>
        <end position="115"/>
    </location>
</feature>
<name>A0A381YUI8_9ZZZZ</name>
<dbReference type="AlphaFoldDB" id="A0A381YUI8"/>
<feature type="domain" description="Amidohydrolase-related" evidence="3">
    <location>
        <begin position="355"/>
        <end position="420"/>
    </location>
</feature>
<accession>A0A381YUI8</accession>
<dbReference type="InterPro" id="IPR051781">
    <property type="entry name" value="Metallo-dep_Hydrolase"/>
</dbReference>
<evidence type="ECO:0000259" key="3">
    <source>
        <dbReference type="Pfam" id="PF01979"/>
    </source>
</evidence>
<gene>
    <name evidence="4" type="ORF">METZ01_LOCUS133001</name>
</gene>
<feature type="coiled-coil region" evidence="1">
    <location>
        <begin position="954"/>
        <end position="981"/>
    </location>
</feature>
<dbReference type="GO" id="GO:0016810">
    <property type="term" value="F:hydrolase activity, acting on carbon-nitrogen (but not peptide) bonds"/>
    <property type="evidence" value="ECO:0007669"/>
    <property type="project" value="InterPro"/>
</dbReference>
<dbReference type="PANTHER" id="PTHR43135:SF3">
    <property type="entry name" value="ALPHA-D-RIBOSE 1-METHYLPHOSPHONATE 5-TRIPHOSPHATE DIPHOSPHATASE"/>
    <property type="match status" value="1"/>
</dbReference>
<sequence length="1010" mass="112215">VNGQVKPVDAGQTIHHKTPKVFLLKGATIIPEPGKVIAEGEIVIRDGLIESVGKNVEHPADAYEIDLSGKHVYPGFIEPYFIQEEEKSMDRPRGNQQKPKPKEIATATSHWNPKVTPDRHVLESFTLEEKQTENLRNLGFTTAHVVPSSGIFRGQSALIHLGDWSPSSIIKEAGPAQSIGYEYGSWSDPAYPNSLLGAVALIRQTFYDAQWYDAAWKVYKRYPQNNDQPEEDRALTALNIHLKNNNAFLFETGEELAALRAGKIAEEFDLNLWLKGNGYEYRRLEEIKELKSFIILPLNFPKKPDVATWEAALQVSNEELRHWDIAPDNAQRMGEKGIPFALTTSDLDDKKSFRKNLLRSVDRGFSKDGALASVTVTPAKYLGLSEVLGTLEKGKIANLMVTNGDYFDQKTTIESVWIEGLEYLLRSTPDADARGTWLIQWIFGEEVRNDSLKITGEHEKPKGKLIAGEATIPLKSVSLTSNNLFGFSIKGDSLNLAGIVRFSGTIINDYAEGQGLTPNDEIISWSAQLVAPDKNDKKDRKKKTTEKASTLVVRYPEGAFGLEVKPTQPEIILVKNATIWTMGPKGILENNDLLVKSGKIWEVGKDLSISPTVKSSVVIDAKGKHVTPGIIDCHSHSAAFSINEGSQSVTAEVRIQDVLNSDDINIYRQLAGGLTTANILHGSANSIGGQNAVIKLRWGLPPDGILFEGAPKGIKFALGENVKRERSWGRYPETRMGVEQVIRDAFTAAVEYKNNLGSRMRGKGGKLIPVRRDLELDALVEILNRERLVHCHSYRQDEILMLVRVAQDFGFKIGTFQHVLEGYKIAEAIAEIGAGASTFSDWWAYKYEVVDAIPYNGPLMENAGVVVSYNSDSGELARRLNTEAAKAAKYGPMSRADAFRFVTINPAIQLGIDDKVGSLEKGKDADFVIWSGDPLSMYSVCEQTWIDGTKYFDLDRDSEVRQKVKEERNQLIQKILSSEEEDSQYDSFKRGRRRGPNEVEAYSCVGGDLQ</sequence>
<evidence type="ECO:0000256" key="2">
    <source>
        <dbReference type="SAM" id="MobiDB-lite"/>
    </source>
</evidence>
<feature type="non-terminal residue" evidence="4">
    <location>
        <position position="1"/>
    </location>
</feature>
<evidence type="ECO:0000256" key="1">
    <source>
        <dbReference type="SAM" id="Coils"/>
    </source>
</evidence>
<protein>
    <recommendedName>
        <fullName evidence="3">Amidohydrolase-related domain-containing protein</fullName>
    </recommendedName>
</protein>
<feature type="domain" description="Amidohydrolase-related" evidence="3">
    <location>
        <begin position="859"/>
        <end position="940"/>
    </location>
</feature>
<dbReference type="Gene3D" id="2.30.40.10">
    <property type="entry name" value="Urease, subunit C, domain 1"/>
    <property type="match status" value="1"/>
</dbReference>
<dbReference type="SUPFAM" id="SSF51556">
    <property type="entry name" value="Metallo-dependent hydrolases"/>
    <property type="match status" value="1"/>
</dbReference>
<proteinExistence type="predicted"/>
<dbReference type="InterPro" id="IPR011059">
    <property type="entry name" value="Metal-dep_hydrolase_composite"/>
</dbReference>
<dbReference type="EMBL" id="UINC01018988">
    <property type="protein sequence ID" value="SVA80147.1"/>
    <property type="molecule type" value="Genomic_DNA"/>
</dbReference>
<dbReference type="PANTHER" id="PTHR43135">
    <property type="entry name" value="ALPHA-D-RIBOSE 1-METHYLPHOSPHONATE 5-TRIPHOSPHATE DIPHOSPHATASE"/>
    <property type="match status" value="1"/>
</dbReference>
<reference evidence="4" key="1">
    <citation type="submission" date="2018-05" db="EMBL/GenBank/DDBJ databases">
        <authorList>
            <person name="Lanie J.A."/>
            <person name="Ng W.-L."/>
            <person name="Kazmierczak K.M."/>
            <person name="Andrzejewski T.M."/>
            <person name="Davidsen T.M."/>
            <person name="Wayne K.J."/>
            <person name="Tettelin H."/>
            <person name="Glass J.I."/>
            <person name="Rusch D."/>
            <person name="Podicherti R."/>
            <person name="Tsui H.-C.T."/>
            <person name="Winkler M.E."/>
        </authorList>
    </citation>
    <scope>NUCLEOTIDE SEQUENCE</scope>
</reference>
<keyword evidence="1" id="KW-0175">Coiled coil</keyword>